<dbReference type="AlphaFoldDB" id="G2KRB6"/>
<dbReference type="KEGG" id="mai:MICA_830"/>
<accession>G2KRB6</accession>
<evidence type="ECO:0000313" key="1">
    <source>
        <dbReference type="EMBL" id="AEP09163.1"/>
    </source>
</evidence>
<dbReference type="HOGENOM" id="CLU_625305_0_0_5"/>
<dbReference type="STRING" id="856793.MICA_830"/>
<evidence type="ECO:0000313" key="2">
    <source>
        <dbReference type="Proteomes" id="UP000009286"/>
    </source>
</evidence>
<dbReference type="Proteomes" id="UP000009286">
    <property type="component" value="Chromosome"/>
</dbReference>
<dbReference type="EMBL" id="CP002382">
    <property type="protein sequence ID" value="AEP09163.1"/>
    <property type="molecule type" value="Genomic_DNA"/>
</dbReference>
<proteinExistence type="predicted"/>
<protein>
    <submittedName>
        <fullName evidence="1">Uncharacterized protein</fullName>
    </submittedName>
</protein>
<organism evidence="1 2">
    <name type="scientific">Micavibrio aeruginosavorus (strain ARL-13)</name>
    <dbReference type="NCBI Taxonomy" id="856793"/>
    <lineage>
        <taxon>Bacteria</taxon>
        <taxon>Pseudomonadati</taxon>
        <taxon>Bdellovibrionota</taxon>
        <taxon>Bdellovibrionia</taxon>
        <taxon>Bdellovibrionales</taxon>
        <taxon>Pseudobdellovibrionaceae</taxon>
        <taxon>Micavibrio</taxon>
    </lineage>
</organism>
<gene>
    <name evidence="1" type="ordered locus">MICA_830</name>
</gene>
<name>G2KRB6_MICAA</name>
<reference evidence="1 2" key="1">
    <citation type="journal article" date="2011" name="BMC Genomics">
        <title>Genomic insights into an obligate epibiotic bacterial predator: Micavibrio aeruginosavorus ARL-13.</title>
        <authorList>
            <person name="Wang Z."/>
            <person name="Kadouri D."/>
            <person name="Wu M."/>
        </authorList>
    </citation>
    <scope>NUCLEOTIDE SEQUENCE [LARGE SCALE GENOMIC DNA]</scope>
    <source>
        <strain evidence="1 2">ARL-13</strain>
    </source>
</reference>
<sequence>MGASPYAEGLSAMKWLLKDKGAADRDERSLRDQLLDNFRRAKYGTTCRTLAFPTQMDGESEYYRATATTPFLDQWMVQRVVDRAVLLEESNLPVATDNIKPIIVKEKINFFDAIEYLARFEVTSFSDPVGQDRDALGAEHYETFAMRHEILFDASGMPQPTINGQIVTDNAYAKQMLEKFNEVQSQKLSLSDQGSVWLCEQFKQKSKLDPLVENYLRNNKIMLDGSALIQIVKPVTDLFDHMWRNKSPHVWTDPECRDKPLLRLAQRFEGRVEREYMADRTKALFSLVRRDAKSPIFSGAAKDLIETFLDELESIALTQEAVYLTHTTGLRDNEKNNWILKSIRNRYLELQGGGLTARFNPYSAVRKEFDDIVRNAIFLDHVPPHITKIVRGLENGRATAMEVIKSIMRKTIN</sequence>
<keyword evidence="2" id="KW-1185">Reference proteome</keyword>